<accession>A0A9W6GI67</accession>
<dbReference type="PANTHER" id="PTHR34614">
    <property type="match status" value="1"/>
</dbReference>
<organism evidence="1 2">
    <name type="scientific">Thermodesulfovibrio yellowstonii</name>
    <dbReference type="NCBI Taxonomy" id="28262"/>
    <lineage>
        <taxon>Bacteria</taxon>
        <taxon>Pseudomonadati</taxon>
        <taxon>Nitrospirota</taxon>
        <taxon>Thermodesulfovibrionia</taxon>
        <taxon>Thermodesulfovibrionales</taxon>
        <taxon>Thermodesulfovibrionaceae</taxon>
        <taxon>Thermodesulfovibrio</taxon>
    </lineage>
</organism>
<keyword evidence="2" id="KW-1185">Reference proteome</keyword>
<reference evidence="1" key="1">
    <citation type="submission" date="2022-12" db="EMBL/GenBank/DDBJ databases">
        <title>Reference genome sequencing for broad-spectrum identification of bacterial and archaeal isolates by mass spectrometry.</title>
        <authorList>
            <person name="Sekiguchi Y."/>
            <person name="Tourlousse D.M."/>
        </authorList>
    </citation>
    <scope>NUCLEOTIDE SEQUENCE</scope>
    <source>
        <strain evidence="1">TSL-P1</strain>
    </source>
</reference>
<dbReference type="Proteomes" id="UP001144297">
    <property type="component" value="Unassembled WGS sequence"/>
</dbReference>
<comment type="caution">
    <text evidence="1">The sequence shown here is derived from an EMBL/GenBank/DDBJ whole genome shotgun (WGS) entry which is preliminary data.</text>
</comment>
<evidence type="ECO:0008006" key="3">
    <source>
        <dbReference type="Google" id="ProtNLM"/>
    </source>
</evidence>
<proteinExistence type="predicted"/>
<sequence length="235" mass="28154">MRIFNSEGVFKYKTLRHRFRLRDEEGKLREIEDTVVVSYSDRRAERDRAERQRLIQKAIKLLETPSAIEGLNKRGGKKYIKTEQSSKYLLDEELIERDRAFEGYYAIQSSEEALKAEQILEAYHSLWKIEESFRIMKHTLEIRPVYHWSEQRIKGHLVVCFLSFLFMRMLEEVLSREVSAERIREALRSITFTEFSIEGVKYYLRNKMDRVARELFKGLKVAMPENITEKENFKI</sequence>
<evidence type="ECO:0000313" key="2">
    <source>
        <dbReference type="Proteomes" id="UP001144297"/>
    </source>
</evidence>
<dbReference type="EMBL" id="BSDX01000001">
    <property type="protein sequence ID" value="GLI54326.1"/>
    <property type="molecule type" value="Genomic_DNA"/>
</dbReference>
<dbReference type="SUPFAM" id="SSF53098">
    <property type="entry name" value="Ribonuclease H-like"/>
    <property type="match status" value="1"/>
</dbReference>
<name>A0A9W6GI67_9BACT</name>
<protein>
    <recommendedName>
        <fullName evidence="3">Transposase IS4-like domain-containing protein</fullName>
    </recommendedName>
</protein>
<gene>
    <name evidence="1" type="ORF">TISLANDTSLP1_20190</name>
</gene>
<dbReference type="InterPro" id="IPR012337">
    <property type="entry name" value="RNaseH-like_sf"/>
</dbReference>
<dbReference type="AlphaFoldDB" id="A0A9W6GI67"/>
<evidence type="ECO:0000313" key="1">
    <source>
        <dbReference type="EMBL" id="GLI54326.1"/>
    </source>
</evidence>
<dbReference type="PANTHER" id="PTHR34614:SF2">
    <property type="entry name" value="TRANSPOSASE IS4-LIKE DOMAIN-CONTAINING PROTEIN"/>
    <property type="match status" value="1"/>
</dbReference>